<dbReference type="PANTHER" id="PTHR34787:SF1">
    <property type="entry name" value="PHOTOSYSTEM I REACTION CENTER SUBUNIT VI-2, CHLOROPLASTIC"/>
    <property type="match status" value="1"/>
</dbReference>
<evidence type="ECO:0000256" key="3">
    <source>
        <dbReference type="ARBA" id="ARBA00010155"/>
    </source>
</evidence>
<evidence type="ECO:0000313" key="12">
    <source>
        <dbReference type="EMBL" id="CAD9216612.1"/>
    </source>
</evidence>
<dbReference type="AlphaFoldDB" id="A0A7S1X994"/>
<dbReference type="GO" id="GO:0009538">
    <property type="term" value="C:photosystem I reaction center"/>
    <property type="evidence" value="ECO:0007669"/>
    <property type="project" value="InterPro"/>
</dbReference>
<accession>A0A7S1X994</accession>
<keyword evidence="9" id="KW-0793">Thylakoid</keyword>
<evidence type="ECO:0000256" key="2">
    <source>
        <dbReference type="ARBA" id="ARBA00004581"/>
    </source>
</evidence>
<comment type="subcellular location">
    <subcellularLocation>
        <location evidence="2">Plastid</location>
        <location evidence="2">Chloroplast thylakoid membrane</location>
        <topology evidence="2">Single-pass membrane protein</topology>
    </subcellularLocation>
</comment>
<dbReference type="GO" id="GO:0015979">
    <property type="term" value="P:photosynthesis"/>
    <property type="evidence" value="ECO:0007669"/>
    <property type="project" value="UniProtKB-KW"/>
</dbReference>
<proteinExistence type="inferred from homology"/>
<comment type="similarity">
    <text evidence="3">Belongs to the psaH family.</text>
</comment>
<feature type="region of interest" description="Disordered" evidence="11">
    <location>
        <begin position="112"/>
        <end position="134"/>
    </location>
</feature>
<evidence type="ECO:0000256" key="11">
    <source>
        <dbReference type="SAM" id="MobiDB-lite"/>
    </source>
</evidence>
<keyword evidence="6" id="KW-0934">Plastid</keyword>
<evidence type="ECO:0000256" key="5">
    <source>
        <dbReference type="ARBA" id="ARBA00022531"/>
    </source>
</evidence>
<reference evidence="12" key="1">
    <citation type="submission" date="2021-01" db="EMBL/GenBank/DDBJ databases">
        <authorList>
            <person name="Corre E."/>
            <person name="Pelletier E."/>
            <person name="Niang G."/>
            <person name="Scheremetjew M."/>
            <person name="Finn R."/>
            <person name="Kale V."/>
            <person name="Holt S."/>
            <person name="Cochrane G."/>
            <person name="Meng A."/>
            <person name="Brown T."/>
            <person name="Cohen L."/>
        </authorList>
    </citation>
    <scope>NUCLEOTIDE SEQUENCE</scope>
    <source>
        <strain evidence="12">PLY429</strain>
    </source>
</reference>
<sequence>MALSLTAAKSAAFVKGTPLRASKAARAQRAAPRMVTRAKYGEDSKYFDLNDLENTLGSWDMYGQDDQKRYPSMQAEFFERAATGLSRRESMLGFLAGLGGASILVWGGKGSKDGSLPITKGPSKPADVGPRGRI</sequence>
<evidence type="ECO:0000256" key="9">
    <source>
        <dbReference type="ARBA" id="ARBA00023078"/>
    </source>
</evidence>
<keyword evidence="4" id="KW-0150">Chloroplast</keyword>
<evidence type="ECO:0000256" key="6">
    <source>
        <dbReference type="ARBA" id="ARBA00022640"/>
    </source>
</evidence>
<keyword evidence="5" id="KW-0602">Photosynthesis</keyword>
<evidence type="ECO:0000256" key="7">
    <source>
        <dbReference type="ARBA" id="ARBA00022692"/>
    </source>
</evidence>
<keyword evidence="10" id="KW-0472">Membrane</keyword>
<dbReference type="Pfam" id="PF03244">
    <property type="entry name" value="PSI_PsaH"/>
    <property type="match status" value="1"/>
</dbReference>
<organism evidence="12">
    <name type="scientific">Tetraselmis chuii</name>
    <dbReference type="NCBI Taxonomy" id="63592"/>
    <lineage>
        <taxon>Eukaryota</taxon>
        <taxon>Viridiplantae</taxon>
        <taxon>Chlorophyta</taxon>
        <taxon>core chlorophytes</taxon>
        <taxon>Chlorodendrophyceae</taxon>
        <taxon>Chlorodendrales</taxon>
        <taxon>Chlorodendraceae</taxon>
        <taxon>Tetraselmis</taxon>
    </lineage>
</organism>
<dbReference type="PANTHER" id="PTHR34787">
    <property type="entry name" value="PHOTOSYSTEM I REACTION CENTER SUBUNIT VI-2, CHLOROPLASTIC"/>
    <property type="match status" value="1"/>
</dbReference>
<evidence type="ECO:0000256" key="4">
    <source>
        <dbReference type="ARBA" id="ARBA00022528"/>
    </source>
</evidence>
<protein>
    <recommendedName>
        <fullName evidence="13">Photosystem I reaction center subunit VI, chloroplastic</fullName>
    </recommendedName>
</protein>
<evidence type="ECO:0000256" key="8">
    <source>
        <dbReference type="ARBA" id="ARBA00022836"/>
    </source>
</evidence>
<comment type="function">
    <text evidence="1">Possible role could be the docking of the LHC I antenna complex to the core complex.</text>
</comment>
<keyword evidence="8" id="KW-0603">Photosystem I</keyword>
<dbReference type="GO" id="GO:0009535">
    <property type="term" value="C:chloroplast thylakoid membrane"/>
    <property type="evidence" value="ECO:0007669"/>
    <property type="project" value="UniProtKB-SubCell"/>
</dbReference>
<gene>
    <name evidence="12" type="ORF">TCHU04912_LOCUS18859</name>
</gene>
<dbReference type="EMBL" id="HBGG01036191">
    <property type="protein sequence ID" value="CAD9216612.1"/>
    <property type="molecule type" value="Transcribed_RNA"/>
</dbReference>
<evidence type="ECO:0008006" key="13">
    <source>
        <dbReference type="Google" id="ProtNLM"/>
    </source>
</evidence>
<keyword evidence="7" id="KW-0812">Transmembrane</keyword>
<dbReference type="InterPro" id="IPR004928">
    <property type="entry name" value="PSI_PsaH"/>
</dbReference>
<name>A0A7S1X994_9CHLO</name>
<evidence type="ECO:0000256" key="1">
    <source>
        <dbReference type="ARBA" id="ARBA00002502"/>
    </source>
</evidence>
<evidence type="ECO:0000256" key="10">
    <source>
        <dbReference type="ARBA" id="ARBA00023136"/>
    </source>
</evidence>